<feature type="transmembrane region" description="Helical" evidence="8">
    <location>
        <begin position="434"/>
        <end position="456"/>
    </location>
</feature>
<dbReference type="SUPFAM" id="SSF82866">
    <property type="entry name" value="Multidrug efflux transporter AcrB transmembrane domain"/>
    <property type="match status" value="2"/>
</dbReference>
<feature type="transmembrane region" description="Helical" evidence="8">
    <location>
        <begin position="962"/>
        <end position="979"/>
    </location>
</feature>
<dbReference type="KEGG" id="oai:OLEAN_C18890"/>
<dbReference type="Gene3D" id="3.30.70.1440">
    <property type="entry name" value="Multidrug efflux transporter AcrB pore domain"/>
    <property type="match status" value="1"/>
</dbReference>
<comment type="subcellular location">
    <subcellularLocation>
        <location evidence="1">Cell membrane</location>
        <topology evidence="1">Multi-pass membrane protein</topology>
    </subcellularLocation>
</comment>
<evidence type="ECO:0000313" key="9">
    <source>
        <dbReference type="EMBL" id="CCK76065.1"/>
    </source>
</evidence>
<evidence type="ECO:0000256" key="5">
    <source>
        <dbReference type="ARBA" id="ARBA00022692"/>
    </source>
</evidence>
<dbReference type="Gene3D" id="3.30.70.1320">
    <property type="entry name" value="Multidrug efflux transporter AcrB pore domain like"/>
    <property type="match status" value="1"/>
</dbReference>
<dbReference type="PATRIC" id="fig|698738.3.peg.1956"/>
<accession>R4YMT8</accession>
<evidence type="ECO:0000256" key="6">
    <source>
        <dbReference type="ARBA" id="ARBA00022989"/>
    </source>
</evidence>
<dbReference type="AlphaFoldDB" id="R4YMT8"/>
<dbReference type="InterPro" id="IPR027463">
    <property type="entry name" value="AcrB_DN_DC_subdom"/>
</dbReference>
<dbReference type="SUPFAM" id="SSF82714">
    <property type="entry name" value="Multidrug efflux transporter AcrB TolC docking domain, DN and DC subdomains"/>
    <property type="match status" value="2"/>
</dbReference>
<keyword evidence="5 8" id="KW-0812">Transmembrane</keyword>
<dbReference type="Pfam" id="PF00873">
    <property type="entry name" value="ACR_tran"/>
    <property type="match status" value="1"/>
</dbReference>
<protein>
    <submittedName>
        <fullName evidence="9">Heavy metal efflux pump, CzcA family</fullName>
    </submittedName>
</protein>
<dbReference type="STRING" id="698738.OLEAN_C18890"/>
<dbReference type="InterPro" id="IPR001036">
    <property type="entry name" value="Acrflvin-R"/>
</dbReference>
<dbReference type="GO" id="GO:0042910">
    <property type="term" value="F:xenobiotic transmembrane transporter activity"/>
    <property type="evidence" value="ECO:0007669"/>
    <property type="project" value="TreeGrafter"/>
</dbReference>
<keyword evidence="3" id="KW-0813">Transport</keyword>
<dbReference type="HOGENOM" id="CLU_002755_1_2_6"/>
<evidence type="ECO:0000256" key="8">
    <source>
        <dbReference type="SAM" id="Phobius"/>
    </source>
</evidence>
<dbReference type="InterPro" id="IPR004763">
    <property type="entry name" value="CusA-like"/>
</dbReference>
<dbReference type="Gene3D" id="3.30.70.1430">
    <property type="entry name" value="Multidrug efflux transporter AcrB pore domain"/>
    <property type="match status" value="2"/>
</dbReference>
<dbReference type="Gene3D" id="1.20.1640.10">
    <property type="entry name" value="Multidrug efflux transporter AcrB transmembrane domain"/>
    <property type="match status" value="2"/>
</dbReference>
<feature type="transmembrane region" description="Helical" evidence="8">
    <location>
        <begin position="389"/>
        <end position="414"/>
    </location>
</feature>
<feature type="transmembrane region" description="Helical" evidence="8">
    <location>
        <begin position="991"/>
        <end position="1014"/>
    </location>
</feature>
<evidence type="ECO:0000256" key="2">
    <source>
        <dbReference type="ARBA" id="ARBA00010942"/>
    </source>
</evidence>
<evidence type="ECO:0000256" key="3">
    <source>
        <dbReference type="ARBA" id="ARBA00022448"/>
    </source>
</evidence>
<proteinExistence type="inferred from homology"/>
<feature type="transmembrane region" description="Helical" evidence="8">
    <location>
        <begin position="462"/>
        <end position="493"/>
    </location>
</feature>
<dbReference type="Gene3D" id="3.30.2090.10">
    <property type="entry name" value="Multidrug efflux transporter AcrB TolC docking domain, DN and DC subdomains"/>
    <property type="match status" value="2"/>
</dbReference>
<keyword evidence="4" id="KW-1003">Cell membrane</keyword>
<sequence length="1024" mass="110930">MLARLIQFSLTQRLLILVISFGVLLLGVSRLMQLPIDAFPDISPTQVKIIIKAPGLTPEEVENRVTWPVEVELLGIPEQQTLRSIAKYGLTDITLDFNDGTDIYWARQQVAERLAAVWESLPEDVSGGIAPMSTPLGELFMFTLDGPYSLEQKRHILDWNIRPVLRGVTGVADVNVLGGRVETFQVSPKPSAMQLLGVDYQDLEQALIENNSSDGAGRLDAGEETYLVNTGGRIHNLQQLRNLVVLEREGNAIRLTEIATVTLGSLTRYGSVTDSGKGEAVQALVVALRGANASEVIAGVQQALETLKPSLPADLNLRTFYDRSQLVDRAVSTVSTALMLAVLLVLVLLGLFLGDVRAALAVAISLPMAAMVTFILMDQFNMSANLMSLGGLAIAIGMLVDASVVVVENCVARLATAPKALPRLHIIFRAVREVAGPVVAGTLIILLVFAPLMTLGGLEGKLFIPVALTIIFALAGSLVLSLTLIPVVCTWLLSSESAKTPAWVEVLQRGYRAGLLKVIDSPKVILLPTALSLVLAIFAYTQVGKSFMPEMDEGDLILQIEKIPTISLSASQAVDNRVTAALVEQIPEIQRAIARSGADELGMDPMSLNETDIFLQLAPRDEWLLENKDVLKDRIRTMMLDFPGINYAFTQPIDMRVSEMIIGSRGDVAVQVFGPELNVLQQLASRVGEILTPLEGSEDVVVQQSDGLHYLRLKPDQQEIGRRGLSLHQVQRQLRAALDGLQVGEIQREGDQAGIRSPLVIRYEKPEDWRSLLASQSLPDAKGNPVSLSELVAVEQSQGPVLIQRQAGQRFGRVDIYVGERALVDYVTDAQQQIDEQLVLPQGYYLQWGGEFENQQRASARLALMVPVAIALVFLVLFSTFGKVSEALLVLGNIPLALIGGILALWASGTYLSVPASVGFIALLGVAVMNGVVLVDQFKQLQAQGAKGLDVIVEGAVRRLRPVLMTATTGAFGLLPLLFATGPGSEIQKPLAVVVTGGLVSSTLLTLFLLPLLYRKFIYKEIES</sequence>
<gene>
    <name evidence="9" type="ORF">OLEAN_C18890</name>
</gene>
<dbReference type="PANTHER" id="PTHR32063">
    <property type="match status" value="1"/>
</dbReference>
<dbReference type="OrthoDB" id="9758757at2"/>
<name>R4YMT8_OLEAN</name>
<dbReference type="PANTHER" id="PTHR32063:SF68">
    <property type="entry name" value="PROBALE CATION EFFLUX SYSTEM PROTEIN"/>
    <property type="match status" value="1"/>
</dbReference>
<keyword evidence="6 8" id="KW-1133">Transmembrane helix</keyword>
<dbReference type="GO" id="GO:0005886">
    <property type="term" value="C:plasma membrane"/>
    <property type="evidence" value="ECO:0007669"/>
    <property type="project" value="UniProtKB-SubCell"/>
</dbReference>
<dbReference type="PRINTS" id="PR00702">
    <property type="entry name" value="ACRIFLAVINRP"/>
</dbReference>
<dbReference type="Proteomes" id="UP000032749">
    <property type="component" value="Chromosome"/>
</dbReference>
<dbReference type="GO" id="GO:0008324">
    <property type="term" value="F:monoatomic cation transmembrane transporter activity"/>
    <property type="evidence" value="ECO:0007669"/>
    <property type="project" value="InterPro"/>
</dbReference>
<feature type="transmembrane region" description="Helical" evidence="8">
    <location>
        <begin position="914"/>
        <end position="935"/>
    </location>
</feature>
<feature type="transmembrane region" description="Helical" evidence="8">
    <location>
        <begin position="358"/>
        <end position="377"/>
    </location>
</feature>
<feature type="transmembrane region" description="Helical" evidence="8">
    <location>
        <begin position="330"/>
        <end position="351"/>
    </location>
</feature>
<feature type="transmembrane region" description="Helical" evidence="8">
    <location>
        <begin position="888"/>
        <end position="908"/>
    </location>
</feature>
<dbReference type="EMBL" id="FO203512">
    <property type="protein sequence ID" value="CCK76065.1"/>
    <property type="molecule type" value="Genomic_DNA"/>
</dbReference>
<evidence type="ECO:0000313" key="10">
    <source>
        <dbReference type="Proteomes" id="UP000032749"/>
    </source>
</evidence>
<evidence type="ECO:0000256" key="1">
    <source>
        <dbReference type="ARBA" id="ARBA00004651"/>
    </source>
</evidence>
<reference evidence="9 10" key="1">
    <citation type="journal article" date="2013" name="Nat. Commun.">
        <title>Genome sequence and functional genomic analysis of the oil-degrading bacterium Oleispira antarctica.</title>
        <authorList>
            <person name="Kube M."/>
            <person name="Chernikova T.N."/>
            <person name="Al-Ramahi Y."/>
            <person name="Beloqui A."/>
            <person name="Lopez-Cortez N."/>
            <person name="Guazzaroni M.E."/>
            <person name="Heipieper H.J."/>
            <person name="Klages S."/>
            <person name="Kotsyurbenko O.R."/>
            <person name="Langer I."/>
            <person name="Nechitaylo T.Y."/>
            <person name="Lunsdorf H."/>
            <person name="Fernandez M."/>
            <person name="Juarez S."/>
            <person name="Ciordia S."/>
            <person name="Singer A."/>
            <person name="Kagan O."/>
            <person name="Egorova O."/>
            <person name="Petit P.A."/>
            <person name="Stogios P."/>
            <person name="Kim Y."/>
            <person name="Tchigvintsev A."/>
            <person name="Flick R."/>
            <person name="Denaro R."/>
            <person name="Genovese M."/>
            <person name="Albar J.P."/>
            <person name="Reva O.N."/>
            <person name="Martinez-Gomariz M."/>
            <person name="Tran H."/>
            <person name="Ferrer M."/>
            <person name="Savchenko A."/>
            <person name="Yakunin A.F."/>
            <person name="Yakimov M.M."/>
            <person name="Golyshina O.V."/>
            <person name="Reinhardt R."/>
            <person name="Golyshin P.N."/>
        </authorList>
    </citation>
    <scope>NUCLEOTIDE SEQUENCE [LARGE SCALE GENOMIC DNA]</scope>
</reference>
<evidence type="ECO:0000256" key="7">
    <source>
        <dbReference type="ARBA" id="ARBA00023136"/>
    </source>
</evidence>
<evidence type="ECO:0000256" key="4">
    <source>
        <dbReference type="ARBA" id="ARBA00022475"/>
    </source>
</evidence>
<keyword evidence="10" id="KW-1185">Reference proteome</keyword>
<feature type="transmembrane region" description="Helical" evidence="8">
    <location>
        <begin position="524"/>
        <end position="543"/>
    </location>
</feature>
<feature type="transmembrane region" description="Helical" evidence="8">
    <location>
        <begin position="862"/>
        <end position="881"/>
    </location>
</feature>
<dbReference type="NCBIfam" id="TIGR00914">
    <property type="entry name" value="2A0601"/>
    <property type="match status" value="1"/>
</dbReference>
<keyword evidence="7 8" id="KW-0472">Membrane</keyword>
<dbReference type="SUPFAM" id="SSF82693">
    <property type="entry name" value="Multidrug efflux transporter AcrB pore domain, PN1, PN2, PC1 and PC2 subdomains"/>
    <property type="match status" value="2"/>
</dbReference>
<comment type="similarity">
    <text evidence="2">Belongs to the resistance-nodulation-cell division (RND) (TC 2.A.6) family.</text>
</comment>
<organism evidence="9 10">
    <name type="scientific">Oleispira antarctica RB-8</name>
    <dbReference type="NCBI Taxonomy" id="698738"/>
    <lineage>
        <taxon>Bacteria</taxon>
        <taxon>Pseudomonadati</taxon>
        <taxon>Pseudomonadota</taxon>
        <taxon>Gammaproteobacteria</taxon>
        <taxon>Oceanospirillales</taxon>
        <taxon>Oceanospirillaceae</taxon>
        <taxon>Oleispira</taxon>
    </lineage>
</organism>